<sequence>MMQNCDEVRAMTENGMLMVEGRGSSDTSWWMQYNHLHAPPREPGLSRCQPRHQPLLCDPEGRGTARGSVKYLSPPPSPPLPPARNVLRI</sequence>
<dbReference type="EMBL" id="VSRR010032132">
    <property type="protein sequence ID" value="MPC71005.1"/>
    <property type="molecule type" value="Genomic_DNA"/>
</dbReference>
<reference evidence="2 3" key="1">
    <citation type="submission" date="2019-05" db="EMBL/GenBank/DDBJ databases">
        <title>Another draft genome of Portunus trituberculatus and its Hox gene families provides insights of decapod evolution.</title>
        <authorList>
            <person name="Jeong J.-H."/>
            <person name="Song I."/>
            <person name="Kim S."/>
            <person name="Choi T."/>
            <person name="Kim D."/>
            <person name="Ryu S."/>
            <person name="Kim W."/>
        </authorList>
    </citation>
    <scope>NUCLEOTIDE SEQUENCE [LARGE SCALE GENOMIC DNA]</scope>
    <source>
        <tissue evidence="2">Muscle</tissue>
    </source>
</reference>
<name>A0A5B7HMY8_PORTR</name>
<dbReference type="Proteomes" id="UP000324222">
    <property type="component" value="Unassembled WGS sequence"/>
</dbReference>
<evidence type="ECO:0000256" key="1">
    <source>
        <dbReference type="SAM" id="MobiDB-lite"/>
    </source>
</evidence>
<dbReference type="AlphaFoldDB" id="A0A5B7HMY8"/>
<protein>
    <submittedName>
        <fullName evidence="2">Uncharacterized protein</fullName>
    </submittedName>
</protein>
<organism evidence="2 3">
    <name type="scientific">Portunus trituberculatus</name>
    <name type="common">Swimming crab</name>
    <name type="synonym">Neptunus trituberculatus</name>
    <dbReference type="NCBI Taxonomy" id="210409"/>
    <lineage>
        <taxon>Eukaryota</taxon>
        <taxon>Metazoa</taxon>
        <taxon>Ecdysozoa</taxon>
        <taxon>Arthropoda</taxon>
        <taxon>Crustacea</taxon>
        <taxon>Multicrustacea</taxon>
        <taxon>Malacostraca</taxon>
        <taxon>Eumalacostraca</taxon>
        <taxon>Eucarida</taxon>
        <taxon>Decapoda</taxon>
        <taxon>Pleocyemata</taxon>
        <taxon>Brachyura</taxon>
        <taxon>Eubrachyura</taxon>
        <taxon>Portunoidea</taxon>
        <taxon>Portunidae</taxon>
        <taxon>Portuninae</taxon>
        <taxon>Portunus</taxon>
    </lineage>
</organism>
<evidence type="ECO:0000313" key="2">
    <source>
        <dbReference type="EMBL" id="MPC71005.1"/>
    </source>
</evidence>
<proteinExistence type="predicted"/>
<accession>A0A5B7HMY8</accession>
<evidence type="ECO:0000313" key="3">
    <source>
        <dbReference type="Proteomes" id="UP000324222"/>
    </source>
</evidence>
<comment type="caution">
    <text evidence="2">The sequence shown here is derived from an EMBL/GenBank/DDBJ whole genome shotgun (WGS) entry which is preliminary data.</text>
</comment>
<gene>
    <name evidence="2" type="ORF">E2C01_065272</name>
</gene>
<keyword evidence="3" id="KW-1185">Reference proteome</keyword>
<feature type="region of interest" description="Disordered" evidence="1">
    <location>
        <begin position="41"/>
        <end position="89"/>
    </location>
</feature>
<feature type="compositionally biased region" description="Pro residues" evidence="1">
    <location>
        <begin position="73"/>
        <end position="82"/>
    </location>
</feature>